<organism evidence="1">
    <name type="scientific">marine metagenome</name>
    <dbReference type="NCBI Taxonomy" id="408172"/>
    <lineage>
        <taxon>unclassified sequences</taxon>
        <taxon>metagenomes</taxon>
        <taxon>ecological metagenomes</taxon>
    </lineage>
</organism>
<accession>A0A381XW68</accession>
<evidence type="ECO:0000313" key="1">
    <source>
        <dbReference type="EMBL" id="SVA68955.1"/>
    </source>
</evidence>
<sequence>MKKPILLLLLSIGLTCVSYASHLNKWTDDQLCGWMNNPPHLTHIVAEINARGLYCDGGVAIKTVKTPITKDLILASKLKRWEGKLKRWNKMARGKEPIYITNSGTTIKVNPFADEQSVILNKPF</sequence>
<proteinExistence type="predicted"/>
<dbReference type="AlphaFoldDB" id="A0A381XW68"/>
<reference evidence="1" key="1">
    <citation type="submission" date="2018-05" db="EMBL/GenBank/DDBJ databases">
        <authorList>
            <person name="Lanie J.A."/>
            <person name="Ng W.-L."/>
            <person name="Kazmierczak K.M."/>
            <person name="Andrzejewski T.M."/>
            <person name="Davidsen T.M."/>
            <person name="Wayne K.J."/>
            <person name="Tettelin H."/>
            <person name="Glass J.I."/>
            <person name="Rusch D."/>
            <person name="Podicherti R."/>
            <person name="Tsui H.-C.T."/>
            <person name="Winkler M.E."/>
        </authorList>
    </citation>
    <scope>NUCLEOTIDE SEQUENCE</scope>
</reference>
<protein>
    <submittedName>
        <fullName evidence="1">Uncharacterized protein</fullName>
    </submittedName>
</protein>
<name>A0A381XW68_9ZZZZ</name>
<gene>
    <name evidence="1" type="ORF">METZ01_LOCUS121809</name>
</gene>
<dbReference type="EMBL" id="UINC01016587">
    <property type="protein sequence ID" value="SVA68955.1"/>
    <property type="molecule type" value="Genomic_DNA"/>
</dbReference>